<dbReference type="EMBL" id="CP019064">
    <property type="protein sequence ID" value="AVF38029.1"/>
    <property type="molecule type" value="Genomic_DNA"/>
</dbReference>
<name>A0A2L1UYK2_9GAMM</name>
<evidence type="ECO:0000313" key="2">
    <source>
        <dbReference type="EMBL" id="AVF38029.1"/>
    </source>
</evidence>
<feature type="coiled-coil region" evidence="1">
    <location>
        <begin position="40"/>
        <end position="67"/>
    </location>
</feature>
<dbReference type="KEGG" id="rox:BV494_24310"/>
<accession>A0A2L1UYK2</accession>
<dbReference type="Proteomes" id="UP000239197">
    <property type="component" value="Plasmid unnamed2"/>
</dbReference>
<geneLocation type="plasmid" evidence="2 3">
    <name>unnamed2</name>
</geneLocation>
<evidence type="ECO:0008006" key="4">
    <source>
        <dbReference type="Google" id="ProtNLM"/>
    </source>
</evidence>
<sequence length="68" mass="7535">MCISGSNTMNKDGQSILLKATQGQLCSEDRYKGKQVISVLDVALDVINDLEQEINRLNAIIRQIEGKN</sequence>
<proteinExistence type="predicted"/>
<protein>
    <recommendedName>
        <fullName evidence="4">Peptidase S74 domain-containing protein</fullName>
    </recommendedName>
</protein>
<evidence type="ECO:0000313" key="3">
    <source>
        <dbReference type="Proteomes" id="UP000239197"/>
    </source>
</evidence>
<keyword evidence="2" id="KW-0614">Plasmid</keyword>
<evidence type="ECO:0000256" key="1">
    <source>
        <dbReference type="SAM" id="Coils"/>
    </source>
</evidence>
<reference evidence="3" key="1">
    <citation type="submission" date="2017-01" db="EMBL/GenBank/DDBJ databases">
        <title>Genome sequence of Rouxiella sp. ERMR1:05.</title>
        <authorList>
            <person name="Kumar R."/>
            <person name="Singh D."/>
            <person name="Kumar S."/>
        </authorList>
    </citation>
    <scope>NUCLEOTIDE SEQUENCE [LARGE SCALE GENOMIC DNA]</scope>
    <source>
        <strain evidence="3">ERMR1:05</strain>
        <plasmid evidence="3">unnamed2</plasmid>
    </source>
</reference>
<keyword evidence="3" id="KW-1185">Reference proteome</keyword>
<keyword evidence="1" id="KW-0175">Coiled coil</keyword>
<organism evidence="2 3">
    <name type="scientific">Rahnella sikkimica</name>
    <dbReference type="NCBI Taxonomy" id="1805933"/>
    <lineage>
        <taxon>Bacteria</taxon>
        <taxon>Pseudomonadati</taxon>
        <taxon>Pseudomonadota</taxon>
        <taxon>Gammaproteobacteria</taxon>
        <taxon>Enterobacterales</taxon>
        <taxon>Yersiniaceae</taxon>
        <taxon>Rahnella</taxon>
    </lineage>
</organism>
<dbReference type="AlphaFoldDB" id="A0A2L1UYK2"/>
<gene>
    <name evidence="2" type="ORF">BV494_24310</name>
</gene>